<organism evidence="2 3">
    <name type="scientific">Candidatus Colwellbacteria bacterium CG10_big_fil_rev_8_21_14_0_10_41_28</name>
    <dbReference type="NCBI Taxonomy" id="1974539"/>
    <lineage>
        <taxon>Bacteria</taxon>
        <taxon>Candidatus Colwelliibacteriota</taxon>
    </lineage>
</organism>
<keyword evidence="1" id="KW-0472">Membrane</keyword>
<feature type="transmembrane region" description="Helical" evidence="1">
    <location>
        <begin position="15"/>
        <end position="38"/>
    </location>
</feature>
<evidence type="ECO:0000313" key="3">
    <source>
        <dbReference type="Proteomes" id="UP000230776"/>
    </source>
</evidence>
<proteinExistence type="predicted"/>
<evidence type="ECO:0000313" key="2">
    <source>
        <dbReference type="EMBL" id="PIR98341.1"/>
    </source>
</evidence>
<protein>
    <submittedName>
        <fullName evidence="2">Uncharacterized protein</fullName>
    </submittedName>
</protein>
<dbReference type="AlphaFoldDB" id="A0A2H0VGY9"/>
<accession>A0A2H0VGY9</accession>
<keyword evidence="1" id="KW-1133">Transmembrane helix</keyword>
<comment type="caution">
    <text evidence="2">The sequence shown here is derived from an EMBL/GenBank/DDBJ whole genome shotgun (WGS) entry which is preliminary data.</text>
</comment>
<name>A0A2H0VGY9_9BACT</name>
<evidence type="ECO:0000256" key="1">
    <source>
        <dbReference type="SAM" id="Phobius"/>
    </source>
</evidence>
<dbReference type="EMBL" id="PFAG01000021">
    <property type="protein sequence ID" value="PIR98341.1"/>
    <property type="molecule type" value="Genomic_DNA"/>
</dbReference>
<sequence length="69" mass="7774">MSNKDSKTVSRLDRWFLISSVVILIIVVIISTVTLIYLSNNLIKAFSTDGKENGPAIEFNLDEYRKLGL</sequence>
<keyword evidence="1" id="KW-0812">Transmembrane</keyword>
<dbReference type="Proteomes" id="UP000230776">
    <property type="component" value="Unassembled WGS sequence"/>
</dbReference>
<reference evidence="3" key="1">
    <citation type="submission" date="2017-09" db="EMBL/GenBank/DDBJ databases">
        <title>Depth-based differentiation of microbial function through sediment-hosted aquifers and enrichment of novel symbionts in the deep terrestrial subsurface.</title>
        <authorList>
            <person name="Probst A.J."/>
            <person name="Ladd B."/>
            <person name="Jarett J.K."/>
            <person name="Geller-Mcgrath D.E."/>
            <person name="Sieber C.M.K."/>
            <person name="Emerson J.B."/>
            <person name="Anantharaman K."/>
            <person name="Thomas B.C."/>
            <person name="Malmstrom R."/>
            <person name="Stieglmeier M."/>
            <person name="Klingl A."/>
            <person name="Woyke T."/>
            <person name="Ryan C.M."/>
            <person name="Banfield J.F."/>
        </authorList>
    </citation>
    <scope>NUCLEOTIDE SEQUENCE [LARGE SCALE GENOMIC DNA]</scope>
</reference>
<gene>
    <name evidence="2" type="ORF">COT88_02110</name>
</gene>